<dbReference type="GO" id="GO:0005634">
    <property type="term" value="C:nucleus"/>
    <property type="evidence" value="ECO:0007669"/>
    <property type="project" value="UniProtKB-SubCell"/>
</dbReference>
<dbReference type="InterPro" id="IPR036259">
    <property type="entry name" value="MFS_trans_sf"/>
</dbReference>
<dbReference type="OrthoDB" id="8191996at2759"/>
<dbReference type="InterPro" id="IPR027378">
    <property type="entry name" value="Nucleotide_channel_N"/>
</dbReference>
<keyword evidence="3" id="KW-1185">Reference proteome</keyword>
<reference evidence="2 3" key="1">
    <citation type="journal article" date="2019" name="Sci. Rep.">
        <title>Orb-weaving spider Araneus ventricosus genome elucidates the spidroin gene catalogue.</title>
        <authorList>
            <person name="Kono N."/>
            <person name="Nakamura H."/>
            <person name="Ohtoshi R."/>
            <person name="Moran D.A.P."/>
            <person name="Shinohara A."/>
            <person name="Yoshida Y."/>
            <person name="Fujiwara M."/>
            <person name="Mori M."/>
            <person name="Tomita M."/>
            <person name="Arakawa K."/>
        </authorList>
    </citation>
    <scope>NUCLEOTIDE SEQUENCE [LARGE SCALE GENOMIC DNA]</scope>
</reference>
<name>A0A4Y1ZVW7_ARAVE</name>
<organism evidence="2 3">
    <name type="scientific">Araneus ventricosus</name>
    <name type="common">Orbweaver spider</name>
    <name type="synonym">Epeira ventricosa</name>
    <dbReference type="NCBI Taxonomy" id="182803"/>
    <lineage>
        <taxon>Eukaryota</taxon>
        <taxon>Metazoa</taxon>
        <taxon>Ecdysozoa</taxon>
        <taxon>Arthropoda</taxon>
        <taxon>Chelicerata</taxon>
        <taxon>Arachnida</taxon>
        <taxon>Araneae</taxon>
        <taxon>Araneomorphae</taxon>
        <taxon>Entelegynae</taxon>
        <taxon>Araneoidea</taxon>
        <taxon>Araneidae</taxon>
        <taxon>Araneus</taxon>
    </lineage>
</organism>
<comment type="subcellular location">
    <subcellularLocation>
        <location evidence="1">Nucleus</location>
    </subcellularLocation>
</comment>
<dbReference type="AlphaFoldDB" id="A0A4Y1ZVW7"/>
<proteinExistence type="predicted"/>
<gene>
    <name evidence="2" type="ORF">AVEN_46045_1</name>
</gene>
<dbReference type="SUPFAM" id="SSF46689">
    <property type="entry name" value="Homeodomain-like"/>
    <property type="match status" value="1"/>
</dbReference>
<dbReference type="Gene3D" id="1.20.120.540">
    <property type="entry name" value="Voltage-gated potassium channels"/>
    <property type="match status" value="1"/>
</dbReference>
<feature type="non-terminal residue" evidence="2">
    <location>
        <position position="1"/>
    </location>
</feature>
<dbReference type="InterPro" id="IPR009057">
    <property type="entry name" value="Homeodomain-like_sf"/>
</dbReference>
<dbReference type="SUPFAM" id="SSF103473">
    <property type="entry name" value="MFS general substrate transporter"/>
    <property type="match status" value="1"/>
</dbReference>
<protein>
    <recommendedName>
        <fullName evidence="4">Mos1 transposase HTH domain-containing protein</fullName>
    </recommendedName>
</protein>
<evidence type="ECO:0000256" key="1">
    <source>
        <dbReference type="ARBA" id="ARBA00004123"/>
    </source>
</evidence>
<comment type="caution">
    <text evidence="2">The sequence shown here is derived from an EMBL/GenBank/DDBJ whole genome shotgun (WGS) entry which is preliminary data.</text>
</comment>
<dbReference type="PANTHER" id="PTHR46060">
    <property type="entry name" value="MARINER MOS1 TRANSPOSASE-LIKE PROTEIN"/>
    <property type="match status" value="1"/>
</dbReference>
<evidence type="ECO:0008006" key="4">
    <source>
        <dbReference type="Google" id="ProtNLM"/>
    </source>
</evidence>
<dbReference type="Proteomes" id="UP000499080">
    <property type="component" value="Unassembled WGS sequence"/>
</dbReference>
<evidence type="ECO:0000313" key="2">
    <source>
        <dbReference type="EMBL" id="GBL70922.1"/>
    </source>
</evidence>
<evidence type="ECO:0000313" key="3">
    <source>
        <dbReference type="Proteomes" id="UP000499080"/>
    </source>
</evidence>
<sequence>TPEFDWKPETIGIIDSSFFWGYLVTQIPGGFLAARYPANRWSPLWKNSTVFKSVCEYLKCLIQLKIPADCEIRSVIRFLNAKVVKVAEIHRQISEAYDGNIMSEGMVRKWVRAYKDGRTVVHHEERSGRPSVITEDLVQKVDEKVRKNRRFTISSFSNDFLQPSRSVLYGIVTRHLNYRKLCSL</sequence>
<dbReference type="EMBL" id="BGPR01078544">
    <property type="protein sequence ID" value="GBL70922.1"/>
    <property type="molecule type" value="Genomic_DNA"/>
</dbReference>
<dbReference type="PANTHER" id="PTHR46060:SF1">
    <property type="entry name" value="MARINER MOS1 TRANSPOSASE-LIKE PROTEIN"/>
    <property type="match status" value="1"/>
</dbReference>
<accession>A0A4Y1ZVW7</accession>
<dbReference type="InterPro" id="IPR052709">
    <property type="entry name" value="Transposase-MT_Hybrid"/>
</dbReference>